<dbReference type="SUPFAM" id="SSF48452">
    <property type="entry name" value="TPR-like"/>
    <property type="match status" value="1"/>
</dbReference>
<evidence type="ECO:0000256" key="1">
    <source>
        <dbReference type="SAM" id="MobiDB-lite"/>
    </source>
</evidence>
<reference evidence="2 3" key="1">
    <citation type="submission" date="2020-01" db="EMBL/GenBank/DDBJ databases">
        <title>The draft genome sequence of Corallococcus exiguus DSM 14696.</title>
        <authorList>
            <person name="Zhang X."/>
            <person name="Zhu H."/>
        </authorList>
    </citation>
    <scope>NUCLEOTIDE SEQUENCE [LARGE SCALE GENOMIC DNA]</scope>
    <source>
        <strain evidence="2 3">DSM 14696</strain>
    </source>
</reference>
<dbReference type="Proteomes" id="UP000537825">
    <property type="component" value="Unassembled WGS sequence"/>
</dbReference>
<dbReference type="EMBL" id="JAAAPK010000004">
    <property type="protein sequence ID" value="NBC41985.1"/>
    <property type="molecule type" value="Genomic_DNA"/>
</dbReference>
<name>A0A7X5BSB9_9BACT</name>
<dbReference type="RefSeq" id="WP_121755018.1">
    <property type="nucleotide sequence ID" value="NZ_CBCSLE010000071.1"/>
</dbReference>
<dbReference type="AlphaFoldDB" id="A0A7X5BSB9"/>
<dbReference type="InterPro" id="IPR019734">
    <property type="entry name" value="TPR_rpt"/>
</dbReference>
<dbReference type="Pfam" id="PF13432">
    <property type="entry name" value="TPR_16"/>
    <property type="match status" value="1"/>
</dbReference>
<sequence length="442" mass="48476">MPHRFFPRPWTLVLLLPLACKDPETAAAQKQAVQVQNSLSQGREALTKGQYARAISELQKAANAAPESVEPLLLLAKAHQGAGNPGAAILTLKQAEGLIPGTDPVIQKQLSDMYMGEGQIPQAISTLVSLREEGKLSNEDILSLARLQARQGNPDAAFTTLERILRENPDDAPTKTVEAEILLMKGEELLAANLMDRVLQGSPSFTPARLLRARFFLMSGVNDMAEADLQSVPPEDADSTDVVAMKARVLMALGRPAEAEGALRKLLEDDADNAEATAWLAEIVCAQGRASEAQQLVDRALHLRPRFARALYVRGRVLEEQSDARGAEDSYRFALKAEPAFPPALSRMWRLHLKAGRKPEAQEVLERLTSLNEATVEEKAALANLYAQFETQLPRGKKLIDEALKREPHNPDYLRIQKAIDKATPKKKKAGPTGPVIIRGRR</sequence>
<proteinExistence type="predicted"/>
<dbReference type="Pfam" id="PF14559">
    <property type="entry name" value="TPR_19"/>
    <property type="match status" value="3"/>
</dbReference>
<dbReference type="InterPro" id="IPR011990">
    <property type="entry name" value="TPR-like_helical_dom_sf"/>
</dbReference>
<accession>A0A7X5BSB9</accession>
<evidence type="ECO:0000313" key="3">
    <source>
        <dbReference type="Proteomes" id="UP000537825"/>
    </source>
</evidence>
<dbReference type="PANTHER" id="PTHR12558">
    <property type="entry name" value="CELL DIVISION CYCLE 16,23,27"/>
    <property type="match status" value="1"/>
</dbReference>
<evidence type="ECO:0000313" key="2">
    <source>
        <dbReference type="EMBL" id="NBC41985.1"/>
    </source>
</evidence>
<protein>
    <submittedName>
        <fullName evidence="2">Tetratricopeptide repeat protein</fullName>
    </submittedName>
</protein>
<dbReference type="SMART" id="SM00028">
    <property type="entry name" value="TPR"/>
    <property type="match status" value="7"/>
</dbReference>
<comment type="caution">
    <text evidence="2">The sequence shown here is derived from an EMBL/GenBank/DDBJ whole genome shotgun (WGS) entry which is preliminary data.</text>
</comment>
<gene>
    <name evidence="2" type="ORF">GTZ93_19475</name>
</gene>
<organism evidence="2 3">
    <name type="scientific">Corallococcus exiguus</name>
    <dbReference type="NCBI Taxonomy" id="83462"/>
    <lineage>
        <taxon>Bacteria</taxon>
        <taxon>Pseudomonadati</taxon>
        <taxon>Myxococcota</taxon>
        <taxon>Myxococcia</taxon>
        <taxon>Myxococcales</taxon>
        <taxon>Cystobacterineae</taxon>
        <taxon>Myxococcaceae</taxon>
        <taxon>Corallococcus</taxon>
    </lineage>
</organism>
<dbReference type="PANTHER" id="PTHR12558:SF13">
    <property type="entry name" value="CELL DIVISION CYCLE PROTEIN 27 HOMOLOG"/>
    <property type="match status" value="1"/>
</dbReference>
<dbReference type="Gene3D" id="1.25.40.10">
    <property type="entry name" value="Tetratricopeptide repeat domain"/>
    <property type="match status" value="3"/>
</dbReference>
<feature type="region of interest" description="Disordered" evidence="1">
    <location>
        <begin position="422"/>
        <end position="442"/>
    </location>
</feature>
<keyword evidence="3" id="KW-1185">Reference proteome</keyword>